<name>A0ABV2SNG0_9GAMM</name>
<dbReference type="SMART" id="SM00479">
    <property type="entry name" value="EXOIII"/>
    <property type="match status" value="1"/>
</dbReference>
<protein>
    <submittedName>
        <fullName evidence="5">DNA polymerase III epsilon subunit-like protein</fullName>
    </submittedName>
</protein>
<evidence type="ECO:0000256" key="1">
    <source>
        <dbReference type="ARBA" id="ARBA00022722"/>
    </source>
</evidence>
<evidence type="ECO:0000259" key="4">
    <source>
        <dbReference type="SMART" id="SM00479"/>
    </source>
</evidence>
<comment type="caution">
    <text evidence="5">The sequence shown here is derived from an EMBL/GenBank/DDBJ whole genome shotgun (WGS) entry which is preliminary data.</text>
</comment>
<reference evidence="5 6" key="1">
    <citation type="submission" date="2024-06" db="EMBL/GenBank/DDBJ databases">
        <title>Genomic Encyclopedia of Type Strains, Phase V (KMG-V): Genome sequencing to study the core and pangenomes of soil and plant-associated prokaryotes.</title>
        <authorList>
            <person name="Whitman W."/>
        </authorList>
    </citation>
    <scope>NUCLEOTIDE SEQUENCE [LARGE SCALE GENOMIC DNA]</scope>
    <source>
        <strain evidence="5 6">NE40</strain>
    </source>
</reference>
<dbReference type="CDD" id="cd06127">
    <property type="entry name" value="DEDDh"/>
    <property type="match status" value="1"/>
</dbReference>
<sequence>MTIYVDTETTGLSAQDEIVEIAIIDDNGEALLNTLVKPTHHDCWPEAQAIHGISPKEVAHAPTYDALRPTIRTLFQDQEVVIYNKAYDSQYLGTELGVAKSVQCCMLLFAEHFGEWNHRYGNYKWQNLNKASRYVLHKWEGEAHRALSDTKATRAVWHYLTRPDVRQRIDALRNA</sequence>
<evidence type="ECO:0000256" key="2">
    <source>
        <dbReference type="ARBA" id="ARBA00022801"/>
    </source>
</evidence>
<dbReference type="Gene3D" id="3.30.420.10">
    <property type="entry name" value="Ribonuclease H-like superfamily/Ribonuclease H"/>
    <property type="match status" value="1"/>
</dbReference>
<evidence type="ECO:0000313" key="6">
    <source>
        <dbReference type="Proteomes" id="UP001549366"/>
    </source>
</evidence>
<dbReference type="InterPro" id="IPR036397">
    <property type="entry name" value="RNaseH_sf"/>
</dbReference>
<dbReference type="RefSeq" id="WP_354009306.1">
    <property type="nucleotide sequence ID" value="NZ_JBEWTA010000001.1"/>
</dbReference>
<evidence type="ECO:0000313" key="5">
    <source>
        <dbReference type="EMBL" id="MET4759310.1"/>
    </source>
</evidence>
<organism evidence="5 6">
    <name type="scientific">Endozoicomonas lisbonensis</name>
    <dbReference type="NCBI Taxonomy" id="3120522"/>
    <lineage>
        <taxon>Bacteria</taxon>
        <taxon>Pseudomonadati</taxon>
        <taxon>Pseudomonadota</taxon>
        <taxon>Gammaproteobacteria</taxon>
        <taxon>Oceanospirillales</taxon>
        <taxon>Endozoicomonadaceae</taxon>
        <taxon>Endozoicomonas</taxon>
    </lineage>
</organism>
<dbReference type="Proteomes" id="UP001549366">
    <property type="component" value="Unassembled WGS sequence"/>
</dbReference>
<dbReference type="InterPro" id="IPR012337">
    <property type="entry name" value="RNaseH-like_sf"/>
</dbReference>
<gene>
    <name evidence="5" type="ORF">V5J35_004502</name>
</gene>
<keyword evidence="1" id="KW-0540">Nuclease</keyword>
<proteinExistence type="predicted"/>
<dbReference type="PANTHER" id="PTHR30231">
    <property type="entry name" value="DNA POLYMERASE III SUBUNIT EPSILON"/>
    <property type="match status" value="1"/>
</dbReference>
<dbReference type="InterPro" id="IPR013520">
    <property type="entry name" value="Ribonucl_H"/>
</dbReference>
<feature type="domain" description="Exonuclease" evidence="4">
    <location>
        <begin position="1"/>
        <end position="166"/>
    </location>
</feature>
<keyword evidence="3" id="KW-0269">Exonuclease</keyword>
<dbReference type="SUPFAM" id="SSF53098">
    <property type="entry name" value="Ribonuclease H-like"/>
    <property type="match status" value="1"/>
</dbReference>
<keyword evidence="2" id="KW-0378">Hydrolase</keyword>
<accession>A0ABV2SNG0</accession>
<keyword evidence="6" id="KW-1185">Reference proteome</keyword>
<dbReference type="EMBL" id="JBEWTB010000002">
    <property type="protein sequence ID" value="MET4759310.1"/>
    <property type="molecule type" value="Genomic_DNA"/>
</dbReference>
<dbReference type="Pfam" id="PF00929">
    <property type="entry name" value="RNase_T"/>
    <property type="match status" value="1"/>
</dbReference>
<dbReference type="PANTHER" id="PTHR30231:SF4">
    <property type="entry name" value="PROTEIN NEN2"/>
    <property type="match status" value="1"/>
</dbReference>
<evidence type="ECO:0000256" key="3">
    <source>
        <dbReference type="ARBA" id="ARBA00022839"/>
    </source>
</evidence>